<dbReference type="Proteomes" id="UP000230069">
    <property type="component" value="Unassembled WGS sequence"/>
</dbReference>
<dbReference type="InParanoid" id="A0A2G5F2F0"/>
<protein>
    <submittedName>
        <fullName evidence="1">Uncharacterized protein</fullName>
    </submittedName>
</protein>
<evidence type="ECO:0000313" key="2">
    <source>
        <dbReference type="Proteomes" id="UP000230069"/>
    </source>
</evidence>
<name>A0A2G5F2F0_AQUCA</name>
<accession>A0A2G5F2F0</accession>
<proteinExistence type="predicted"/>
<gene>
    <name evidence="1" type="ORF">AQUCO_00200284v1</name>
</gene>
<sequence length="107" mass="12588">MGLFSMHNMNMANSKYGYRLTTKKDDESNSNHKTTREWAWSLKHKINLELTMEDCPGVITHPCQPYYWRFIAFHPTNPLLLFLDIKIIALLDMNKSRLEAIEQEDGE</sequence>
<dbReference type="EMBL" id="KZ305019">
    <property type="protein sequence ID" value="PIA62171.1"/>
    <property type="molecule type" value="Genomic_DNA"/>
</dbReference>
<keyword evidence="2" id="KW-1185">Reference proteome</keyword>
<evidence type="ECO:0000313" key="1">
    <source>
        <dbReference type="EMBL" id="PIA62171.1"/>
    </source>
</evidence>
<dbReference type="AlphaFoldDB" id="A0A2G5F2F0"/>
<organism evidence="1 2">
    <name type="scientific">Aquilegia coerulea</name>
    <name type="common">Rocky mountain columbine</name>
    <dbReference type="NCBI Taxonomy" id="218851"/>
    <lineage>
        <taxon>Eukaryota</taxon>
        <taxon>Viridiplantae</taxon>
        <taxon>Streptophyta</taxon>
        <taxon>Embryophyta</taxon>
        <taxon>Tracheophyta</taxon>
        <taxon>Spermatophyta</taxon>
        <taxon>Magnoliopsida</taxon>
        <taxon>Ranunculales</taxon>
        <taxon>Ranunculaceae</taxon>
        <taxon>Thalictroideae</taxon>
        <taxon>Aquilegia</taxon>
    </lineage>
</organism>
<reference evidence="1 2" key="1">
    <citation type="submission" date="2017-09" db="EMBL/GenBank/DDBJ databases">
        <title>WGS assembly of Aquilegia coerulea Goldsmith.</title>
        <authorList>
            <person name="Hodges S."/>
            <person name="Kramer E."/>
            <person name="Nordborg M."/>
            <person name="Tomkins J."/>
            <person name="Borevitz J."/>
            <person name="Derieg N."/>
            <person name="Yan J."/>
            <person name="Mihaltcheva S."/>
            <person name="Hayes R.D."/>
            <person name="Rokhsar D."/>
        </authorList>
    </citation>
    <scope>NUCLEOTIDE SEQUENCE [LARGE SCALE GENOMIC DNA]</scope>
    <source>
        <strain evidence="2">cv. Goldsmith</strain>
    </source>
</reference>